<comment type="caution">
    <text evidence="2">The sequence shown here is derived from an EMBL/GenBank/DDBJ whole genome shotgun (WGS) entry which is preliminary data.</text>
</comment>
<protein>
    <submittedName>
        <fullName evidence="2">Uncharacterized protein</fullName>
    </submittedName>
</protein>
<evidence type="ECO:0000313" key="3">
    <source>
        <dbReference type="Proteomes" id="UP000253664"/>
    </source>
</evidence>
<proteinExistence type="predicted"/>
<dbReference type="Proteomes" id="UP000253664">
    <property type="component" value="Unassembled WGS sequence"/>
</dbReference>
<feature type="region of interest" description="Disordered" evidence="1">
    <location>
        <begin position="1"/>
        <end position="38"/>
    </location>
</feature>
<name>A0A367LJ91_9HYPO</name>
<dbReference type="EMBL" id="LKCN02000004">
    <property type="protein sequence ID" value="RCI14498.1"/>
    <property type="molecule type" value="Genomic_DNA"/>
</dbReference>
<gene>
    <name evidence="2" type="ORF">L249_5926</name>
</gene>
<accession>A0A367LJ91</accession>
<evidence type="ECO:0000256" key="1">
    <source>
        <dbReference type="SAM" id="MobiDB-lite"/>
    </source>
</evidence>
<organism evidence="2 3">
    <name type="scientific">Ophiocordyceps polyrhachis-furcata BCC 54312</name>
    <dbReference type="NCBI Taxonomy" id="1330021"/>
    <lineage>
        <taxon>Eukaryota</taxon>
        <taxon>Fungi</taxon>
        <taxon>Dikarya</taxon>
        <taxon>Ascomycota</taxon>
        <taxon>Pezizomycotina</taxon>
        <taxon>Sordariomycetes</taxon>
        <taxon>Hypocreomycetidae</taxon>
        <taxon>Hypocreales</taxon>
        <taxon>Ophiocordycipitaceae</taxon>
        <taxon>Ophiocordyceps</taxon>
    </lineage>
</organism>
<feature type="compositionally biased region" description="Polar residues" evidence="1">
    <location>
        <begin position="25"/>
        <end position="38"/>
    </location>
</feature>
<evidence type="ECO:0000313" key="2">
    <source>
        <dbReference type="EMBL" id="RCI14498.1"/>
    </source>
</evidence>
<feature type="compositionally biased region" description="Polar residues" evidence="1">
    <location>
        <begin position="1"/>
        <end position="12"/>
    </location>
</feature>
<dbReference type="AlphaFoldDB" id="A0A367LJ91"/>
<keyword evidence="3" id="KW-1185">Reference proteome</keyword>
<sequence length="77" mass="8672">MEDGIKNSSRQNLIRPDPPVASAYPGTNPSKYAESPTSLSLLRPHPLFHRRPLKLGISRSSDTALFFNHSHKQMMQD</sequence>
<reference evidence="2 3" key="1">
    <citation type="journal article" date="2015" name="BMC Genomics">
        <title>Insights from the genome of Ophiocordyceps polyrhachis-furcata to pathogenicity and host specificity in insect fungi.</title>
        <authorList>
            <person name="Wichadakul D."/>
            <person name="Kobmoo N."/>
            <person name="Ingsriswang S."/>
            <person name="Tangphatsornruang S."/>
            <person name="Chantasingh D."/>
            <person name="Luangsa-ard J.J."/>
            <person name="Eurwilaichitr L."/>
        </authorList>
    </citation>
    <scope>NUCLEOTIDE SEQUENCE [LARGE SCALE GENOMIC DNA]</scope>
    <source>
        <strain evidence="2 3">BCC 54312</strain>
    </source>
</reference>